<comment type="caution">
    <text evidence="12">Lacks conserved residue(s) required for the propagation of feature annotation.</text>
</comment>
<dbReference type="SMART" id="SM00180">
    <property type="entry name" value="EGF_Lam"/>
    <property type="match status" value="11"/>
</dbReference>
<protein>
    <recommendedName>
        <fullName evidence="19">Platelet endothelial aggregation receptor 1</fullName>
    </recommendedName>
</protein>
<organism evidence="17 18">
    <name type="scientific">Scophthalmus maximus</name>
    <name type="common">Turbot</name>
    <name type="synonym">Psetta maxima</name>
    <dbReference type="NCBI Taxonomy" id="52904"/>
    <lineage>
        <taxon>Eukaryota</taxon>
        <taxon>Metazoa</taxon>
        <taxon>Chordata</taxon>
        <taxon>Craniata</taxon>
        <taxon>Vertebrata</taxon>
        <taxon>Euteleostomi</taxon>
        <taxon>Actinopterygii</taxon>
        <taxon>Neopterygii</taxon>
        <taxon>Teleostei</taxon>
        <taxon>Neoteleostei</taxon>
        <taxon>Acanthomorphata</taxon>
        <taxon>Carangaria</taxon>
        <taxon>Pleuronectiformes</taxon>
        <taxon>Pleuronectoidei</taxon>
        <taxon>Scophthalmidae</taxon>
        <taxon>Scophthalmus</taxon>
    </lineage>
</organism>
<evidence type="ECO:0000313" key="17">
    <source>
        <dbReference type="EMBL" id="KAF0046059.1"/>
    </source>
</evidence>
<keyword evidence="4 14" id="KW-0812">Transmembrane</keyword>
<keyword evidence="10" id="KW-0325">Glycoprotein</keyword>
<dbReference type="SMART" id="SM00181">
    <property type="entry name" value="EGF"/>
    <property type="match status" value="14"/>
</dbReference>
<feature type="disulfide bond" evidence="12">
    <location>
        <begin position="537"/>
        <end position="546"/>
    </location>
</feature>
<evidence type="ECO:0000256" key="9">
    <source>
        <dbReference type="ARBA" id="ARBA00023157"/>
    </source>
</evidence>
<dbReference type="Proteomes" id="UP000438429">
    <property type="component" value="Unassembled WGS sequence"/>
</dbReference>
<evidence type="ECO:0000256" key="3">
    <source>
        <dbReference type="ARBA" id="ARBA00022536"/>
    </source>
</evidence>
<evidence type="ECO:0000256" key="7">
    <source>
        <dbReference type="ARBA" id="ARBA00022989"/>
    </source>
</evidence>
<dbReference type="Gene3D" id="2.170.300.10">
    <property type="entry name" value="Tie2 ligand-binding domain superfamily"/>
    <property type="match status" value="5"/>
</dbReference>
<dbReference type="InterPro" id="IPR011489">
    <property type="entry name" value="EMI_domain"/>
</dbReference>
<keyword evidence="9 12" id="KW-1015">Disulfide bond</keyword>
<name>A0A6A4TMJ3_SCOMX</name>
<evidence type="ECO:0000256" key="11">
    <source>
        <dbReference type="ARBA" id="ARBA00038377"/>
    </source>
</evidence>
<feature type="region of interest" description="Disordered" evidence="13">
    <location>
        <begin position="1083"/>
        <end position="1146"/>
    </location>
</feature>
<feature type="domain" description="EGF-like" evidence="15">
    <location>
        <begin position="598"/>
        <end position="633"/>
    </location>
</feature>
<proteinExistence type="inferred from homology"/>
<accession>A0A6A4TMJ3</accession>
<dbReference type="PROSITE" id="PS51041">
    <property type="entry name" value="EMI"/>
    <property type="match status" value="1"/>
</dbReference>
<dbReference type="FunFam" id="2.10.25.10:FF:000114">
    <property type="entry name" value="Multiple epidermal growth factor-like domains protein 11"/>
    <property type="match status" value="1"/>
</dbReference>
<gene>
    <name evidence="17" type="ORF">F2P81_002588</name>
</gene>
<dbReference type="InterPro" id="IPR052485">
    <property type="entry name" value="MEGF_diff_regulators"/>
</dbReference>
<feature type="domain" description="EMI" evidence="16">
    <location>
        <begin position="143"/>
        <end position="220"/>
    </location>
</feature>
<evidence type="ECO:0000256" key="13">
    <source>
        <dbReference type="SAM" id="MobiDB-lite"/>
    </source>
</evidence>
<dbReference type="Pfam" id="PF07974">
    <property type="entry name" value="EGF_2"/>
    <property type="match status" value="1"/>
</dbReference>
<evidence type="ECO:0000256" key="6">
    <source>
        <dbReference type="ARBA" id="ARBA00022737"/>
    </source>
</evidence>
<evidence type="ECO:0008006" key="19">
    <source>
        <dbReference type="Google" id="ProtNLM"/>
    </source>
</evidence>
<dbReference type="PROSITE" id="PS00022">
    <property type="entry name" value="EGF_1"/>
    <property type="match status" value="10"/>
</dbReference>
<dbReference type="PRINTS" id="PR00011">
    <property type="entry name" value="EGFLAMININ"/>
</dbReference>
<dbReference type="InterPro" id="IPR057138">
    <property type="entry name" value="EGF_PEAR1L-like"/>
</dbReference>
<keyword evidence="3 12" id="KW-0245">EGF-like domain</keyword>
<dbReference type="FunFam" id="2.170.300.10:FF:000041">
    <property type="entry name" value="Tyrosine protein kinase receptor tie-1, putative"/>
    <property type="match status" value="2"/>
</dbReference>
<dbReference type="PANTHER" id="PTHR24052:SF12">
    <property type="entry name" value="PLATELET ENDOTHELIAL AGGREGATION RECEPTOR 1"/>
    <property type="match status" value="1"/>
</dbReference>
<sequence length="1146" mass="125059">MGFEFTPLQQSLDSSSPTVRIKTTRPLCGSGERCCRGPRSAHGIPQFVRRSYAWSAALGPRQHESREPHPDFTTLTSGCELWECAHITVSYRSRYLNASKVKTEKLRCIVVLVKRTMPTMQSSVVPLIASVLIGLSCSLNPRDPNVCSLWESFTTSVKESYLHPYDQVTEEPCSDPRTAYRCMRHRITYKTAYRQAVKTDYRKRYQCCPGYYESRDKCVPRCTKECVHGRCVAPDRCQCEGGWRGDDCSSACDDKHWGPGCSQQCKCENGALCDPVKGTCQCPPGFIGRYCEDSCPAGTFGKGCLQRCKCGTGGSCDKATGECSCWDGFTGTFCEKACPRKCQARCPCQNGGICRGKGICACPPGWTGAVCTERCPEGRFGPNCAEECVCHNRGKCDPETGQCQCAKGFTGNRCNEECVAGTYGQDCKGACDCANGARCYNIDGGCLCEPGFSGPHCRDRMCAPGKYGMHCERACLCQDKHTLSCHPMKGECTCQPGWAGLFCNETCAHGFYGHGCLEPCLCVNGGVCNSATGRCQCAAGFTGVHCESPCKSSTFGKNCSLECSCENFVDCSPIDGTCFCKEGWQGLDCSTPCSERTWGPGCNATCHCANGAKCNPADGSCTCTAGWQGPHCDQPCPMGTFGPGCLKRCDCVRADGCQAATGECHCLPGWWGSRCSEPCSEGLWGRHCNQTCFKHCPNSDTCIRETGECVCRPGYLGDSCQNKCRAGMYGEQCGMSCPSCGQSYRCHHVTGECDCLPGYTGLNCDQVHDVCITVCPAGYYGKQCSEVCVNCDNNSTCDHRDGHCECLPGWTATDCSKPCSPGRFGPFCAQTCSCPTNLICDQMTGDCVCEGGGDDCRQDSSERSGSVMVPLPPGERESWGAIGGIVVLVILVVLLLALLLLYRRRQKEKQNNTPTVSFSTSRTVNSEYAVPDVPYSYHHYYSNPSYHTLSQNRPPLPHLPNNHDRTIKNTNNQLFCSVKNMERERRGLFGVESNATLPADWKHHEPRKDSGAFGIDRSYSYSASLGKYYSKELKDTVAVSSSSLNSENPYATIKDLPGLPFCPPESSYMEMKSAVPRERAYTEISPPPFNTATLHRERQSSLGHAPHEDPQSHYDLPVNSHIPGHYDLPPVRRPPSPSASPKRTPQ</sequence>
<comment type="similarity">
    <text evidence="11">Belongs to the MEGF family.</text>
</comment>
<evidence type="ECO:0000256" key="5">
    <source>
        <dbReference type="ARBA" id="ARBA00022729"/>
    </source>
</evidence>
<feature type="disulfide bond" evidence="12">
    <location>
        <begin position="448"/>
        <end position="457"/>
    </location>
</feature>
<dbReference type="InterPro" id="IPR013111">
    <property type="entry name" value="EGF_extracell"/>
</dbReference>
<dbReference type="InterPro" id="IPR002049">
    <property type="entry name" value="LE_dom"/>
</dbReference>
<dbReference type="PROSITE" id="PS50026">
    <property type="entry name" value="EGF_3"/>
    <property type="match status" value="6"/>
</dbReference>
<keyword evidence="5" id="KW-0732">Signal</keyword>
<comment type="caution">
    <text evidence="17">The sequence shown here is derived from an EMBL/GenBank/DDBJ whole genome shotgun (WGS) entry which is preliminary data.</text>
</comment>
<evidence type="ECO:0000256" key="1">
    <source>
        <dbReference type="ARBA" id="ARBA00004162"/>
    </source>
</evidence>
<dbReference type="AlphaFoldDB" id="A0A6A4TMJ3"/>
<dbReference type="Pfam" id="PF00053">
    <property type="entry name" value="EGF_laminin"/>
    <property type="match status" value="1"/>
</dbReference>
<dbReference type="Pfam" id="PF23301">
    <property type="entry name" value="EGF_PEAR1L"/>
    <property type="match status" value="1"/>
</dbReference>
<comment type="subcellular location">
    <subcellularLocation>
        <location evidence="1">Cell membrane</location>
        <topology evidence="1">Single-pass membrane protein</topology>
    </subcellularLocation>
</comment>
<keyword evidence="6" id="KW-0677">Repeat</keyword>
<evidence type="ECO:0000256" key="2">
    <source>
        <dbReference type="ARBA" id="ARBA00022475"/>
    </source>
</evidence>
<keyword evidence="8 14" id="KW-0472">Membrane</keyword>
<feature type="domain" description="EGF-like" evidence="15">
    <location>
        <begin position="257"/>
        <end position="292"/>
    </location>
</feature>
<reference evidence="17 18" key="1">
    <citation type="submission" date="2019-06" db="EMBL/GenBank/DDBJ databases">
        <title>Draft genomes of female and male turbot (Scophthalmus maximus).</title>
        <authorList>
            <person name="Xu H."/>
            <person name="Xu X.-W."/>
            <person name="Shao C."/>
            <person name="Chen S."/>
        </authorList>
    </citation>
    <scope>NUCLEOTIDE SEQUENCE [LARGE SCALE GENOMIC DNA]</scope>
    <source>
        <strain evidence="17">Ysfricsl-2016a</strain>
        <tissue evidence="17">Blood</tissue>
    </source>
</reference>
<evidence type="ECO:0000256" key="8">
    <source>
        <dbReference type="ARBA" id="ARBA00023136"/>
    </source>
</evidence>
<feature type="compositionally biased region" description="Basic and acidic residues" evidence="13">
    <location>
        <begin position="1094"/>
        <end position="1112"/>
    </location>
</feature>
<evidence type="ECO:0000256" key="12">
    <source>
        <dbReference type="PROSITE-ProRule" id="PRU00076"/>
    </source>
</evidence>
<feature type="disulfide bond" evidence="12">
    <location>
        <begin position="623"/>
        <end position="632"/>
    </location>
</feature>
<evidence type="ECO:0000259" key="15">
    <source>
        <dbReference type="PROSITE" id="PS50026"/>
    </source>
</evidence>
<feature type="transmembrane region" description="Helical" evidence="14">
    <location>
        <begin position="879"/>
        <end position="902"/>
    </location>
</feature>
<evidence type="ECO:0000256" key="14">
    <source>
        <dbReference type="SAM" id="Phobius"/>
    </source>
</evidence>
<dbReference type="GO" id="GO:0005886">
    <property type="term" value="C:plasma membrane"/>
    <property type="evidence" value="ECO:0007669"/>
    <property type="project" value="UniProtKB-SubCell"/>
</dbReference>
<evidence type="ECO:0000256" key="10">
    <source>
        <dbReference type="ARBA" id="ARBA00023180"/>
    </source>
</evidence>
<evidence type="ECO:0000259" key="16">
    <source>
        <dbReference type="PROSITE" id="PS51041"/>
    </source>
</evidence>
<dbReference type="InterPro" id="IPR009030">
    <property type="entry name" value="Growth_fac_rcpt_cys_sf"/>
</dbReference>
<feature type="domain" description="EGF-like" evidence="15">
    <location>
        <begin position="385"/>
        <end position="415"/>
    </location>
</feature>
<keyword evidence="2" id="KW-1003">Cell membrane</keyword>
<dbReference type="PANTHER" id="PTHR24052">
    <property type="entry name" value="DELTA-RELATED"/>
    <property type="match status" value="1"/>
</dbReference>
<keyword evidence="7 14" id="KW-1133">Transmembrane helix</keyword>
<dbReference type="EMBL" id="VEVO01000002">
    <property type="protein sequence ID" value="KAF0046059.1"/>
    <property type="molecule type" value="Genomic_DNA"/>
</dbReference>
<feature type="disulfide bond" evidence="12">
    <location>
        <begin position="362"/>
        <end position="371"/>
    </location>
</feature>
<feature type="disulfide bond" evidence="12">
    <location>
        <begin position="282"/>
        <end position="291"/>
    </location>
</feature>
<dbReference type="InterPro" id="IPR000742">
    <property type="entry name" value="EGF"/>
</dbReference>
<feature type="domain" description="EGF-like" evidence="15">
    <location>
        <begin position="423"/>
        <end position="458"/>
    </location>
</feature>
<dbReference type="PROSITE" id="PS01186">
    <property type="entry name" value="EGF_2"/>
    <property type="match status" value="2"/>
</dbReference>
<feature type="domain" description="EGF-like" evidence="15">
    <location>
        <begin position="347"/>
        <end position="372"/>
    </location>
</feature>
<evidence type="ECO:0000256" key="4">
    <source>
        <dbReference type="ARBA" id="ARBA00022692"/>
    </source>
</evidence>
<dbReference type="FunFam" id="2.170.300.10:FF:000002">
    <property type="entry name" value="Multiple epidermal growth factor-like domains 10"/>
    <property type="match status" value="1"/>
</dbReference>
<feature type="domain" description="EGF-like" evidence="15">
    <location>
        <begin position="517"/>
        <end position="547"/>
    </location>
</feature>
<evidence type="ECO:0000313" key="18">
    <source>
        <dbReference type="Proteomes" id="UP000438429"/>
    </source>
</evidence>
<dbReference type="CDD" id="cd00055">
    <property type="entry name" value="EGF_Lam"/>
    <property type="match status" value="1"/>
</dbReference>
<dbReference type="SUPFAM" id="SSF57184">
    <property type="entry name" value="Growth factor receptor domain"/>
    <property type="match status" value="1"/>
</dbReference>
<feature type="disulfide bond" evidence="12">
    <location>
        <begin position="405"/>
        <end position="414"/>
    </location>
</feature>